<dbReference type="GO" id="GO:0046872">
    <property type="term" value="F:metal ion binding"/>
    <property type="evidence" value="ECO:0007669"/>
    <property type="project" value="InterPro"/>
</dbReference>
<dbReference type="SUPFAM" id="SSF55008">
    <property type="entry name" value="HMA, heavy metal-associated domain"/>
    <property type="match status" value="1"/>
</dbReference>
<dbReference type="PROSITE" id="PS50846">
    <property type="entry name" value="HMA_2"/>
    <property type="match status" value="1"/>
</dbReference>
<evidence type="ECO:0000313" key="3">
    <source>
        <dbReference type="Proteomes" id="UP000195607"/>
    </source>
</evidence>
<dbReference type="EMBL" id="LT671858">
    <property type="protein sequence ID" value="SIM79283.1"/>
    <property type="molecule type" value="Genomic_DNA"/>
</dbReference>
<dbReference type="Gene3D" id="3.30.70.100">
    <property type="match status" value="1"/>
</dbReference>
<sequence>MTQKKVELKIFGMTSNECEGLVSKGLKTRDGVKDAVIDFKLGLGTVEIDDTKVSPEDLIRLPVFTQSHYRAQIRKVE</sequence>
<dbReference type="Proteomes" id="UP000195607">
    <property type="component" value="Chromosome I"/>
</dbReference>
<proteinExistence type="predicted"/>
<dbReference type="AlphaFoldDB" id="A0A1N5W1Y5"/>
<name>A0A1N5W1Y5_9ARCH</name>
<dbReference type="InterPro" id="IPR036163">
    <property type="entry name" value="HMA_dom_sf"/>
</dbReference>
<accession>A0A1N5W1Y5</accession>
<evidence type="ECO:0000259" key="1">
    <source>
        <dbReference type="PROSITE" id="PS50846"/>
    </source>
</evidence>
<reference evidence="2 3" key="1">
    <citation type="submission" date="2016-04" db="EMBL/GenBank/DDBJ databases">
        <authorList>
            <person name="Evans L.H."/>
            <person name="Alamgir A."/>
            <person name="Owens N."/>
            <person name="Weber N.D."/>
            <person name="Virtaneva K."/>
            <person name="Barbian K."/>
            <person name="Babar A."/>
            <person name="Rosenke K."/>
        </authorList>
    </citation>
    <scope>NUCLEOTIDE SEQUENCE [LARGE SCALE GENOMIC DNA]</scope>
    <source>
        <strain evidence="3">S5(T) (JCM 30642 \VKM B-2941)</strain>
    </source>
</reference>
<dbReference type="CDD" id="cd00371">
    <property type="entry name" value="HMA"/>
    <property type="match status" value="1"/>
</dbReference>
<dbReference type="Pfam" id="PF00403">
    <property type="entry name" value="HMA"/>
    <property type="match status" value="1"/>
</dbReference>
<gene>
    <name evidence="2" type="ORF">CSP5_1624</name>
</gene>
<feature type="domain" description="HMA" evidence="1">
    <location>
        <begin position="4"/>
        <end position="70"/>
    </location>
</feature>
<dbReference type="GeneID" id="41588864"/>
<organism evidence="2 3">
    <name type="scientific">Cuniculiplasma divulgatum</name>
    <dbReference type="NCBI Taxonomy" id="1673428"/>
    <lineage>
        <taxon>Archaea</taxon>
        <taxon>Methanobacteriati</taxon>
        <taxon>Thermoplasmatota</taxon>
        <taxon>Thermoplasmata</taxon>
        <taxon>Thermoplasmatales</taxon>
        <taxon>Cuniculiplasmataceae</taxon>
        <taxon>Cuniculiplasma</taxon>
    </lineage>
</organism>
<dbReference type="RefSeq" id="WP_148690048.1">
    <property type="nucleotide sequence ID" value="NZ_LT671858.1"/>
</dbReference>
<dbReference type="InterPro" id="IPR006121">
    <property type="entry name" value="HMA_dom"/>
</dbReference>
<protein>
    <submittedName>
        <fullName evidence="2">Metallochaperone</fullName>
    </submittedName>
</protein>
<evidence type="ECO:0000313" key="2">
    <source>
        <dbReference type="EMBL" id="SIM79283.1"/>
    </source>
</evidence>